<accession>A0A543A8I5</accession>
<organism evidence="1 2">
    <name type="scientific">Nocardioides albertanoniae</name>
    <dbReference type="NCBI Taxonomy" id="1175486"/>
    <lineage>
        <taxon>Bacteria</taxon>
        <taxon>Bacillati</taxon>
        <taxon>Actinomycetota</taxon>
        <taxon>Actinomycetes</taxon>
        <taxon>Propionibacteriales</taxon>
        <taxon>Nocardioidaceae</taxon>
        <taxon>Nocardioides</taxon>
    </lineage>
</organism>
<dbReference type="OrthoDB" id="3789017at2"/>
<comment type="caution">
    <text evidence="1">The sequence shown here is derived from an EMBL/GenBank/DDBJ whole genome shotgun (WGS) entry which is preliminary data.</text>
</comment>
<evidence type="ECO:0000313" key="2">
    <source>
        <dbReference type="Proteomes" id="UP000320209"/>
    </source>
</evidence>
<evidence type="ECO:0000313" key="1">
    <source>
        <dbReference type="EMBL" id="TQL68914.1"/>
    </source>
</evidence>
<dbReference type="RefSeq" id="WP_141780845.1">
    <property type="nucleotide sequence ID" value="NZ_VFOV01000001.1"/>
</dbReference>
<sequence length="108" mass="11555">MLLAHAVTLAEARSYLAALADNARTVEGSIAYERVLLQLDLVHGDQSPAHEEILPGLLAANQLYVLAVKTIEDLVRHGVDALQIELVLAALLEARETDTTVNGSTGRS</sequence>
<reference evidence="1 2" key="1">
    <citation type="submission" date="2019-06" db="EMBL/GenBank/DDBJ databases">
        <title>Sequencing the genomes of 1000 actinobacteria strains.</title>
        <authorList>
            <person name="Klenk H.-P."/>
        </authorList>
    </citation>
    <scope>NUCLEOTIDE SEQUENCE [LARGE SCALE GENOMIC DNA]</scope>
    <source>
        <strain evidence="1 2">DSM 25218</strain>
    </source>
</reference>
<gene>
    <name evidence="1" type="ORF">FB381_2815</name>
</gene>
<keyword evidence="2" id="KW-1185">Reference proteome</keyword>
<dbReference type="AlphaFoldDB" id="A0A543A8I5"/>
<name>A0A543A8I5_9ACTN</name>
<dbReference type="EMBL" id="VFOV01000001">
    <property type="protein sequence ID" value="TQL68914.1"/>
    <property type="molecule type" value="Genomic_DNA"/>
</dbReference>
<protein>
    <submittedName>
        <fullName evidence="1">Uncharacterized protein</fullName>
    </submittedName>
</protein>
<proteinExistence type="predicted"/>
<dbReference type="Proteomes" id="UP000320209">
    <property type="component" value="Unassembled WGS sequence"/>
</dbReference>